<accession>A0AB37YSX1</accession>
<evidence type="ECO:0000313" key="1">
    <source>
        <dbReference type="EMBL" id="SCC41122.1"/>
    </source>
</evidence>
<sequence>MKSNQWFINEYIVSGVMVEGPDYNDS</sequence>
<comment type="caution">
    <text evidence="1">The sequence shown here is derived from an EMBL/GenBank/DDBJ whole genome shotgun (WGS) entry which is preliminary data.</text>
</comment>
<proteinExistence type="predicted"/>
<protein>
    <submittedName>
        <fullName evidence="1">Uncharacterized protein</fullName>
    </submittedName>
</protein>
<organism evidence="1 2">
    <name type="scientific">Bacillus wiedmannii</name>
    <dbReference type="NCBI Taxonomy" id="1890302"/>
    <lineage>
        <taxon>Bacteria</taxon>
        <taxon>Bacillati</taxon>
        <taxon>Bacillota</taxon>
        <taxon>Bacilli</taxon>
        <taxon>Bacillales</taxon>
        <taxon>Bacillaceae</taxon>
        <taxon>Bacillus</taxon>
        <taxon>Bacillus cereus group</taxon>
    </lineage>
</organism>
<reference evidence="1 2" key="1">
    <citation type="submission" date="2016-08" db="EMBL/GenBank/DDBJ databases">
        <authorList>
            <person name="Loux V."/>
            <person name="Rue O."/>
        </authorList>
    </citation>
    <scope>NUCLEOTIDE SEQUENCE [LARGE SCALE GENOMIC DNA]</scope>
    <source>
        <strain evidence="1 2">WSBC_10311</strain>
    </source>
</reference>
<gene>
    <name evidence="1" type="ORF">BC10311_03102</name>
</gene>
<dbReference type="Proteomes" id="UP000195728">
    <property type="component" value="Unassembled WGS sequence"/>
</dbReference>
<evidence type="ECO:0000313" key="2">
    <source>
        <dbReference type="Proteomes" id="UP000195728"/>
    </source>
</evidence>
<dbReference type="EMBL" id="FMBG01000013">
    <property type="protein sequence ID" value="SCC41122.1"/>
    <property type="molecule type" value="Genomic_DNA"/>
</dbReference>
<dbReference type="AlphaFoldDB" id="A0AB37YSX1"/>
<name>A0AB37YSX1_9BACI</name>